<evidence type="ECO:0000313" key="6">
    <source>
        <dbReference type="EMBL" id="EGD75163.1"/>
    </source>
</evidence>
<dbReference type="KEGG" id="sre:PTSG_06816"/>
<dbReference type="NCBIfam" id="TIGR01079">
    <property type="entry name" value="rplX_bact"/>
    <property type="match status" value="1"/>
</dbReference>
<name>F2UEW3_SALR5</name>
<dbReference type="InParanoid" id="F2UEW3"/>
<dbReference type="HAMAP" id="MF_01326_B">
    <property type="entry name" value="Ribosomal_uL24_B"/>
    <property type="match status" value="1"/>
</dbReference>
<dbReference type="GO" id="GO:0003735">
    <property type="term" value="F:structural constituent of ribosome"/>
    <property type="evidence" value="ECO:0007669"/>
    <property type="project" value="InterPro"/>
</dbReference>
<keyword evidence="7" id="KW-1185">Reference proteome</keyword>
<dbReference type="GO" id="GO:0006412">
    <property type="term" value="P:translation"/>
    <property type="evidence" value="ECO:0007669"/>
    <property type="project" value="InterPro"/>
</dbReference>
<dbReference type="InterPro" id="IPR008991">
    <property type="entry name" value="Translation_prot_SH3-like_sf"/>
</dbReference>
<dbReference type="OrthoDB" id="359154at2759"/>
<dbReference type="PANTHER" id="PTHR12903">
    <property type="entry name" value="MITOCHONDRIAL RIBOSOMAL PROTEIN L24"/>
    <property type="match status" value="1"/>
</dbReference>
<dbReference type="GO" id="GO:1990904">
    <property type="term" value="C:ribonucleoprotein complex"/>
    <property type="evidence" value="ECO:0007669"/>
    <property type="project" value="UniProtKB-KW"/>
</dbReference>
<dbReference type="FunCoup" id="F2UEW3">
    <property type="interactions" value="962"/>
</dbReference>
<keyword evidence="3" id="KW-0687">Ribonucleoprotein</keyword>
<reference evidence="6" key="1">
    <citation type="submission" date="2009-08" db="EMBL/GenBank/DDBJ databases">
        <title>Annotation of Salpingoeca rosetta.</title>
        <authorList>
            <consortium name="The Broad Institute Genome Sequencing Platform"/>
            <person name="Russ C."/>
            <person name="Cuomo C."/>
            <person name="Burger G."/>
            <person name="Gray M.W."/>
            <person name="Holland P.W.H."/>
            <person name="King N."/>
            <person name="Lang F.B.F."/>
            <person name="Roger A.J."/>
            <person name="Ruiz-Trillo I."/>
            <person name="Young S.K."/>
            <person name="Zeng Q."/>
            <person name="Gargeya S."/>
            <person name="Alvarado L."/>
            <person name="Berlin A."/>
            <person name="Chapman S.B."/>
            <person name="Chen Z."/>
            <person name="Freedman E."/>
            <person name="Gellesch M."/>
            <person name="Goldberg J."/>
            <person name="Griggs A."/>
            <person name="Gujja S."/>
            <person name="Heilman E."/>
            <person name="Heiman D."/>
            <person name="Howarth C."/>
            <person name="Mehta T."/>
            <person name="Neiman D."/>
            <person name="Pearson M."/>
            <person name="Roberts A."/>
            <person name="Saif S."/>
            <person name="Shea T."/>
            <person name="Shenoy N."/>
            <person name="Sisk P."/>
            <person name="Stolte C."/>
            <person name="Sykes S."/>
            <person name="White J."/>
            <person name="Yandava C."/>
            <person name="Haas B."/>
            <person name="Nusbaum C."/>
            <person name="Birren B."/>
        </authorList>
    </citation>
    <scope>NUCLEOTIDE SEQUENCE [LARGE SCALE GENOMIC DNA]</scope>
    <source>
        <strain evidence="6">ATCC 50818</strain>
    </source>
</reference>
<dbReference type="STRING" id="946362.F2UEW3"/>
<dbReference type="EMBL" id="GL832971">
    <property type="protein sequence ID" value="EGD75163.1"/>
    <property type="molecule type" value="Genomic_DNA"/>
</dbReference>
<dbReference type="InterPro" id="IPR014722">
    <property type="entry name" value="Rib_uL2_dom2"/>
</dbReference>
<dbReference type="InterPro" id="IPR057264">
    <property type="entry name" value="Ribosomal_uL24_C"/>
</dbReference>
<evidence type="ECO:0000256" key="1">
    <source>
        <dbReference type="ARBA" id="ARBA00010618"/>
    </source>
</evidence>
<evidence type="ECO:0000256" key="4">
    <source>
        <dbReference type="SAM" id="MobiDB-lite"/>
    </source>
</evidence>
<organism evidence="7">
    <name type="scientific">Salpingoeca rosetta (strain ATCC 50818 / BSB-021)</name>
    <dbReference type="NCBI Taxonomy" id="946362"/>
    <lineage>
        <taxon>Eukaryota</taxon>
        <taxon>Choanoflagellata</taxon>
        <taxon>Craspedida</taxon>
        <taxon>Salpingoecidae</taxon>
        <taxon>Salpingoeca</taxon>
    </lineage>
</organism>
<dbReference type="RefSeq" id="XP_004992216.1">
    <property type="nucleotide sequence ID" value="XM_004992159.1"/>
</dbReference>
<proteinExistence type="inferred from homology"/>
<dbReference type="Pfam" id="PF17136">
    <property type="entry name" value="ribosomal_L24"/>
    <property type="match status" value="1"/>
</dbReference>
<dbReference type="GO" id="GO:0005840">
    <property type="term" value="C:ribosome"/>
    <property type="evidence" value="ECO:0007669"/>
    <property type="project" value="UniProtKB-KW"/>
</dbReference>
<dbReference type="AlphaFoldDB" id="F2UEW3"/>
<evidence type="ECO:0000259" key="5">
    <source>
        <dbReference type="Pfam" id="PF17136"/>
    </source>
</evidence>
<feature type="domain" description="Large ribosomal subunit protein uL24 C-terminal" evidence="5">
    <location>
        <begin position="69"/>
        <end position="133"/>
    </location>
</feature>
<dbReference type="CDD" id="cd06089">
    <property type="entry name" value="KOW_RPL26"/>
    <property type="match status" value="1"/>
</dbReference>
<dbReference type="SUPFAM" id="SSF50104">
    <property type="entry name" value="Translation proteins SH3-like domain"/>
    <property type="match status" value="1"/>
</dbReference>
<dbReference type="InterPro" id="IPR003256">
    <property type="entry name" value="Ribosomal_uL24"/>
</dbReference>
<evidence type="ECO:0000313" key="7">
    <source>
        <dbReference type="Proteomes" id="UP000007799"/>
    </source>
</evidence>
<evidence type="ECO:0000256" key="2">
    <source>
        <dbReference type="ARBA" id="ARBA00022980"/>
    </source>
</evidence>
<gene>
    <name evidence="6" type="ORF">PTSG_06816</name>
</gene>
<protein>
    <recommendedName>
        <fullName evidence="5">Large ribosomal subunit protein uL24 C-terminal domain-containing protein</fullName>
    </recommendedName>
</protein>
<keyword evidence="2" id="KW-0689">Ribosomal protein</keyword>
<dbReference type="GO" id="GO:0003723">
    <property type="term" value="F:RNA binding"/>
    <property type="evidence" value="ECO:0007669"/>
    <property type="project" value="InterPro"/>
</dbReference>
<evidence type="ECO:0000256" key="3">
    <source>
        <dbReference type="ARBA" id="ARBA00023274"/>
    </source>
</evidence>
<dbReference type="GeneID" id="16072775"/>
<comment type="similarity">
    <text evidence="1">Belongs to the universal ribosomal protein uL24 family.</text>
</comment>
<accession>F2UEW3</accession>
<dbReference type="eggNOG" id="KOG1708">
    <property type="taxonomic scope" value="Eukaryota"/>
</dbReference>
<dbReference type="OMA" id="DFEWRFT"/>
<feature type="region of interest" description="Disordered" evidence="4">
    <location>
        <begin position="181"/>
        <end position="203"/>
    </location>
</feature>
<dbReference type="InterPro" id="IPR041988">
    <property type="entry name" value="Ribosomal_uL24_KOW"/>
</dbReference>
<feature type="compositionally biased region" description="Low complexity" evidence="4">
    <location>
        <begin position="185"/>
        <end position="203"/>
    </location>
</feature>
<dbReference type="Proteomes" id="UP000007799">
    <property type="component" value="Unassembled WGS sequence"/>
</dbReference>
<dbReference type="Gene3D" id="2.30.30.30">
    <property type="match status" value="1"/>
</dbReference>
<sequence length="203" mass="22467">MASHPWTRAAKMSASLARRKFKPPIVPLENWDIVSGDLVEVVAGMKDIGKRGRVKEVIRKKNLLVVEGVNMRTRRIPPSEENPDGGFASMAVPMPYTNVSLIDPTDNKPCDVDYQVGDDGKRARVSTRTNTAIPKPVWKRRDFATRSEYNESPLDTKADVVAAVTYKATVLSFEEDVLRSLGQLNTDTDTNTSTSTTDSDAKQ</sequence>